<dbReference type="Proteomes" id="UP000013981">
    <property type="component" value="Unassembled WGS sequence"/>
</dbReference>
<accession>R8W1H1</accession>
<evidence type="ECO:0000313" key="1">
    <source>
        <dbReference type="EMBL" id="EOQ38713.1"/>
    </source>
</evidence>
<dbReference type="AlphaFoldDB" id="R8W1H1"/>
<dbReference type="RefSeq" id="WP_016147891.1">
    <property type="nucleotide sequence ID" value="NZ_KB976103.1"/>
</dbReference>
<dbReference type="HOGENOM" id="CLU_1500818_0_0_9"/>
<comment type="caution">
    <text evidence="1">The sequence shown here is derived from an EMBL/GenBank/DDBJ whole genome shotgun (WGS) entry which is preliminary data.</text>
</comment>
<sequence length="179" mass="20609">MNNTMQKLVNDISLGIMHNKSYSFGICTIPDQKPVFVTHGRRFEIVKLWLYDSGKFWNEESFDGYLLLQRGKEYKRSAEFVRTDAEWKALSSSLEGTYDLTCLAICAVSSRDSNTGKTMPLCIKARFTPEIGVVCYSMDSEYMKLYGYEGDLLLKNATGVQIRESDQNHETYEVYDLER</sequence>
<keyword evidence="2" id="KW-1185">Reference proteome</keyword>
<proteinExistence type="predicted"/>
<evidence type="ECO:0000313" key="2">
    <source>
        <dbReference type="Proteomes" id="UP000013981"/>
    </source>
</evidence>
<reference evidence="1 2" key="1">
    <citation type="submission" date="2013-01" db="EMBL/GenBank/DDBJ databases">
        <title>The Genome Sequence of Butyricicoccus pullicaecorum 1.2.</title>
        <authorList>
            <consortium name="The Broad Institute Genome Sequencing Platform"/>
            <person name="Earl A."/>
            <person name="Ward D."/>
            <person name="Feldgarden M."/>
            <person name="Gevers D."/>
            <person name="Van Immerseel F."/>
            <person name="Eeckhaut V."/>
            <person name="Walker B."/>
            <person name="Young S.K."/>
            <person name="Zeng Q."/>
            <person name="Gargeya S."/>
            <person name="Fitzgerald M."/>
            <person name="Haas B."/>
            <person name="Abouelleil A."/>
            <person name="Alvarado L."/>
            <person name="Arachchi H.M."/>
            <person name="Berlin A.M."/>
            <person name="Chapman S.B."/>
            <person name="Dewar J."/>
            <person name="Goldberg J."/>
            <person name="Griggs A."/>
            <person name="Gujja S."/>
            <person name="Hansen M."/>
            <person name="Howarth C."/>
            <person name="Imamovic A."/>
            <person name="Larimer J."/>
            <person name="McCowan C."/>
            <person name="Murphy C."/>
            <person name="Neiman D."/>
            <person name="Pearson M."/>
            <person name="Priest M."/>
            <person name="Roberts A."/>
            <person name="Saif S."/>
            <person name="Shea T."/>
            <person name="Sisk P."/>
            <person name="Sykes S."/>
            <person name="Wortman J."/>
            <person name="Nusbaum C."/>
            <person name="Birren B."/>
        </authorList>
    </citation>
    <scope>NUCLEOTIDE SEQUENCE [LARGE SCALE GENOMIC DNA]</scope>
    <source>
        <strain evidence="1 2">1.2</strain>
    </source>
</reference>
<gene>
    <name evidence="1" type="ORF">HMPREF1526_01754</name>
</gene>
<protein>
    <submittedName>
        <fullName evidence="1">Uncharacterized protein</fullName>
    </submittedName>
</protein>
<name>R8W1H1_9FIRM</name>
<dbReference type="EMBL" id="AQOB01000004">
    <property type="protein sequence ID" value="EOQ38713.1"/>
    <property type="molecule type" value="Genomic_DNA"/>
</dbReference>
<organism evidence="1 2">
    <name type="scientific">Butyricicoccus pullicaecorum 1.2</name>
    <dbReference type="NCBI Taxonomy" id="1203606"/>
    <lineage>
        <taxon>Bacteria</taxon>
        <taxon>Bacillati</taxon>
        <taxon>Bacillota</taxon>
        <taxon>Clostridia</taxon>
        <taxon>Eubacteriales</taxon>
        <taxon>Butyricicoccaceae</taxon>
        <taxon>Butyricicoccus</taxon>
    </lineage>
</organism>